<keyword evidence="3 6" id="KW-0479">Metal-binding</keyword>
<dbReference type="InterPro" id="IPR050121">
    <property type="entry name" value="Cytochrome_P450_monoxygenase"/>
</dbReference>
<evidence type="ECO:0000256" key="1">
    <source>
        <dbReference type="ARBA" id="ARBA00001971"/>
    </source>
</evidence>
<comment type="similarity">
    <text evidence="2">Belongs to the cytochrome P450 family.</text>
</comment>
<comment type="cofactor">
    <cofactor evidence="1 6">
        <name>heme</name>
        <dbReference type="ChEBI" id="CHEBI:30413"/>
    </cofactor>
</comment>
<gene>
    <name evidence="9" type="ORF">E3Q10_03260</name>
    <name evidence="8" type="ORF">E3Q17_03389</name>
    <name evidence="7" type="ORF">E3Q22_03446</name>
</gene>
<feature type="binding site" description="axial binding residue" evidence="6">
    <location>
        <position position="277"/>
    </location>
    <ligand>
        <name>heme</name>
        <dbReference type="ChEBI" id="CHEBI:30413"/>
    </ligand>
    <ligandPart>
        <name>Fe</name>
        <dbReference type="ChEBI" id="CHEBI:18248"/>
    </ligandPart>
</feature>
<dbReference type="GO" id="GO:0004497">
    <property type="term" value="F:monooxygenase activity"/>
    <property type="evidence" value="ECO:0007669"/>
    <property type="project" value="InterPro"/>
</dbReference>
<dbReference type="Proteomes" id="UP000310685">
    <property type="component" value="Unassembled WGS sequence"/>
</dbReference>
<dbReference type="PANTHER" id="PTHR24305:SF166">
    <property type="entry name" value="CYTOCHROME P450 12A4, MITOCHONDRIAL-RELATED"/>
    <property type="match status" value="1"/>
</dbReference>
<evidence type="ECO:0000313" key="8">
    <source>
        <dbReference type="EMBL" id="TIB97501.1"/>
    </source>
</evidence>
<dbReference type="PRINTS" id="PR00385">
    <property type="entry name" value="P450"/>
</dbReference>
<dbReference type="EMBL" id="SPRC01000043">
    <property type="protein sequence ID" value="TIB76662.1"/>
    <property type="molecule type" value="Genomic_DNA"/>
</dbReference>
<evidence type="ECO:0000313" key="9">
    <source>
        <dbReference type="EMBL" id="TIC28340.1"/>
    </source>
</evidence>
<dbReference type="EMBL" id="SPRH01000047">
    <property type="protein sequence ID" value="TIB97501.1"/>
    <property type="molecule type" value="Genomic_DNA"/>
</dbReference>
<evidence type="ECO:0000256" key="6">
    <source>
        <dbReference type="PIRSR" id="PIRSR602403-1"/>
    </source>
</evidence>
<organism evidence="8 11">
    <name type="scientific">Wallemia mellicola</name>
    <dbReference type="NCBI Taxonomy" id="1708541"/>
    <lineage>
        <taxon>Eukaryota</taxon>
        <taxon>Fungi</taxon>
        <taxon>Dikarya</taxon>
        <taxon>Basidiomycota</taxon>
        <taxon>Wallemiomycotina</taxon>
        <taxon>Wallemiomycetes</taxon>
        <taxon>Wallemiales</taxon>
        <taxon>Wallemiaceae</taxon>
        <taxon>Wallemia</taxon>
    </lineage>
</organism>
<dbReference type="PRINTS" id="PR00465">
    <property type="entry name" value="EP450IV"/>
</dbReference>
<evidence type="ECO:0000313" key="10">
    <source>
        <dbReference type="Proteomes" id="UP000305647"/>
    </source>
</evidence>
<dbReference type="GO" id="GO:0020037">
    <property type="term" value="F:heme binding"/>
    <property type="evidence" value="ECO:0007669"/>
    <property type="project" value="InterPro"/>
</dbReference>
<protein>
    <submittedName>
        <fullName evidence="8">Cytochrome P450</fullName>
    </submittedName>
</protein>
<reference evidence="10 11" key="1">
    <citation type="submission" date="2019-03" db="EMBL/GenBank/DDBJ databases">
        <title>Sequencing 25 genomes of Wallemia mellicola.</title>
        <authorList>
            <person name="Gostincar C."/>
        </authorList>
    </citation>
    <scope>NUCLEOTIDE SEQUENCE [LARGE SCALE GENOMIC DNA]</scope>
    <source>
        <strain evidence="8 11">EXF-1262</strain>
        <strain evidence="7 12">EXF-6152</strain>
        <strain evidence="9 10">EXF-8738</strain>
    </source>
</reference>
<keyword evidence="6" id="KW-0349">Heme</keyword>
<dbReference type="PANTHER" id="PTHR24305">
    <property type="entry name" value="CYTOCHROME P450"/>
    <property type="match status" value="1"/>
</dbReference>
<keyword evidence="5 6" id="KW-0408">Iron</keyword>
<dbReference type="Pfam" id="PF00067">
    <property type="entry name" value="p450"/>
    <property type="match status" value="1"/>
</dbReference>
<name>A0A4V4MP80_9BASI</name>
<dbReference type="AlphaFoldDB" id="A0A4V4MP80"/>
<dbReference type="InterPro" id="IPR036396">
    <property type="entry name" value="Cyt_P450_sf"/>
</dbReference>
<evidence type="ECO:0000313" key="11">
    <source>
        <dbReference type="Proteomes" id="UP000307169"/>
    </source>
</evidence>
<dbReference type="SUPFAM" id="SSF48264">
    <property type="entry name" value="Cytochrome P450"/>
    <property type="match status" value="1"/>
</dbReference>
<keyword evidence="4" id="KW-0560">Oxidoreductase</keyword>
<dbReference type="Proteomes" id="UP000307169">
    <property type="component" value="Unassembled WGS sequence"/>
</dbReference>
<dbReference type="Gene3D" id="1.10.630.10">
    <property type="entry name" value="Cytochrome P450"/>
    <property type="match status" value="1"/>
</dbReference>
<dbReference type="InterPro" id="IPR002403">
    <property type="entry name" value="Cyt_P450_E_grp-IV"/>
</dbReference>
<evidence type="ECO:0000256" key="3">
    <source>
        <dbReference type="ARBA" id="ARBA00022723"/>
    </source>
</evidence>
<accession>A0A4V4MP80</accession>
<dbReference type="GO" id="GO:0005506">
    <property type="term" value="F:iron ion binding"/>
    <property type="evidence" value="ECO:0007669"/>
    <property type="project" value="InterPro"/>
</dbReference>
<sequence>MNHSPTLTKLRVFIPILPTLIKLGPRVFRKWVVDKLPIASLKKMKSIVNLIYGTSVKIYDRKSKAFKNDSFEAGVPDGSDIMTSIFKANNSAKASDRLERDEILVSSDLISSLLVFAAHDTTSGALSRILEVLSNNKEAQDKLRAEIKNASAADGNFEHDVVQSLPYLEKIIKEVLRLFPPLITMERIATKDTVLPLSRPICTTDGHHISAIPLKAGTTVMMGLAAANRSKFVWGEDAREFKPDRWDDIEKSEKDKSKSLPGVWSSILTFLGGTRACIGYRFALLEMKVILSHLIQTFEFKEADVNISWRIGAIQSPHTDEKDEPSLPLLLNAV</sequence>
<evidence type="ECO:0000256" key="5">
    <source>
        <dbReference type="ARBA" id="ARBA00023004"/>
    </source>
</evidence>
<dbReference type="Proteomes" id="UP000305647">
    <property type="component" value="Unassembled WGS sequence"/>
</dbReference>
<evidence type="ECO:0000256" key="4">
    <source>
        <dbReference type="ARBA" id="ARBA00023002"/>
    </source>
</evidence>
<dbReference type="EMBL" id="SPRO01000041">
    <property type="protein sequence ID" value="TIC28340.1"/>
    <property type="molecule type" value="Genomic_DNA"/>
</dbReference>
<evidence type="ECO:0000313" key="7">
    <source>
        <dbReference type="EMBL" id="TIB76662.1"/>
    </source>
</evidence>
<dbReference type="InterPro" id="IPR001128">
    <property type="entry name" value="Cyt_P450"/>
</dbReference>
<evidence type="ECO:0000256" key="2">
    <source>
        <dbReference type="ARBA" id="ARBA00010617"/>
    </source>
</evidence>
<dbReference type="GO" id="GO:0016705">
    <property type="term" value="F:oxidoreductase activity, acting on paired donors, with incorporation or reduction of molecular oxygen"/>
    <property type="evidence" value="ECO:0007669"/>
    <property type="project" value="InterPro"/>
</dbReference>
<evidence type="ECO:0000313" key="12">
    <source>
        <dbReference type="Proteomes" id="UP000310685"/>
    </source>
</evidence>
<proteinExistence type="inferred from homology"/>
<comment type="caution">
    <text evidence="8">The sequence shown here is derived from an EMBL/GenBank/DDBJ whole genome shotgun (WGS) entry which is preliminary data.</text>
</comment>